<keyword evidence="6" id="KW-0807">Transducer</keyword>
<keyword evidence="6" id="KW-0675">Receptor</keyword>
<evidence type="ECO:0000256" key="3">
    <source>
        <dbReference type="ARBA" id="ARBA00022692"/>
    </source>
</evidence>
<evidence type="ECO:0000313" key="8">
    <source>
        <dbReference type="RefSeq" id="XP_034239375.1"/>
    </source>
</evidence>
<evidence type="ECO:0000256" key="5">
    <source>
        <dbReference type="ARBA" id="ARBA00023136"/>
    </source>
</evidence>
<keyword evidence="5 6" id="KW-0472">Membrane</keyword>
<dbReference type="OrthoDB" id="5795306at2759"/>
<keyword evidence="2 6" id="KW-1003">Cell membrane</keyword>
<dbReference type="GO" id="GO:0007165">
    <property type="term" value="P:signal transduction"/>
    <property type="evidence" value="ECO:0007669"/>
    <property type="project" value="UniProtKB-KW"/>
</dbReference>
<comment type="caution">
    <text evidence="6">Lacks conserved residue(s) required for the propagation of feature annotation.</text>
</comment>
<organism evidence="8">
    <name type="scientific">Thrips palmi</name>
    <name type="common">Melon thrips</name>
    <dbReference type="NCBI Taxonomy" id="161013"/>
    <lineage>
        <taxon>Eukaryota</taxon>
        <taxon>Metazoa</taxon>
        <taxon>Ecdysozoa</taxon>
        <taxon>Arthropoda</taxon>
        <taxon>Hexapoda</taxon>
        <taxon>Insecta</taxon>
        <taxon>Pterygota</taxon>
        <taxon>Neoptera</taxon>
        <taxon>Paraneoptera</taxon>
        <taxon>Thysanoptera</taxon>
        <taxon>Terebrantia</taxon>
        <taxon>Thripoidea</taxon>
        <taxon>Thripidae</taxon>
        <taxon>Thrips</taxon>
    </lineage>
</organism>
<dbReference type="GO" id="GO:0050909">
    <property type="term" value="P:sensory perception of taste"/>
    <property type="evidence" value="ECO:0007669"/>
    <property type="project" value="InterPro"/>
</dbReference>
<gene>
    <name evidence="8" type="primary">LOC117644215</name>
</gene>
<feature type="transmembrane region" description="Helical" evidence="6">
    <location>
        <begin position="303"/>
        <end position="322"/>
    </location>
</feature>
<dbReference type="GeneID" id="117644215"/>
<feature type="transmembrane region" description="Helical" evidence="6">
    <location>
        <begin position="88"/>
        <end position="106"/>
    </location>
</feature>
<dbReference type="InParanoid" id="A0A6P8YQ31"/>
<evidence type="ECO:0000256" key="4">
    <source>
        <dbReference type="ARBA" id="ARBA00022989"/>
    </source>
</evidence>
<dbReference type="Proteomes" id="UP000515158">
    <property type="component" value="Unplaced"/>
</dbReference>
<keyword evidence="4 6" id="KW-1133">Transmembrane helix</keyword>
<dbReference type="RefSeq" id="XP_034239375.1">
    <property type="nucleotide sequence ID" value="XM_034383484.1"/>
</dbReference>
<keyword evidence="3 6" id="KW-0812">Transmembrane</keyword>
<dbReference type="KEGG" id="tpal:117644215"/>
<accession>A0A6P8YQ31</accession>
<dbReference type="Pfam" id="PF08395">
    <property type="entry name" value="7tm_7"/>
    <property type="match status" value="1"/>
</dbReference>
<evidence type="ECO:0000256" key="1">
    <source>
        <dbReference type="ARBA" id="ARBA00004651"/>
    </source>
</evidence>
<name>A0A6P8YQ31_THRPL</name>
<sequence>MVLWSAREAFLTHQVNAEELTEVLEGADWTSSFVSAHSIVHLMGWFITPVFWIESHRIQSLNPTCCYLMERFGADWHRHGLPCHKYRWHVWAVTASSVLLPLYVLWWNFMVESSMTGIKHMPAHVYINILLVFGGGVPLLFCCIWIKDFTVALANQLRRELSRGDVTAERVLEFRCGWTKLASLSTGLVTAPISFLMFMSMIIILCTFHAYEVIVQVANVKPEVAFTIFIIGVIYYVMIILLCDIPHRSSEAIRKNFLEVLQTPYHVSKEVRYYELRSFLEIVLWDFPVTTVGGYFDLKRSSLHTIFAVIVTYVIVILQFQLSSHYAACSSNNMSASLKN</sequence>
<evidence type="ECO:0000256" key="6">
    <source>
        <dbReference type="RuleBase" id="RU363108"/>
    </source>
</evidence>
<proteinExistence type="inferred from homology"/>
<feature type="transmembrane region" description="Helical" evidence="6">
    <location>
        <begin position="223"/>
        <end position="245"/>
    </location>
</feature>
<comment type="function">
    <text evidence="6">Gustatory receptor which mediates acceptance or avoidance behavior, depending on its substrates.</text>
</comment>
<reference evidence="8" key="1">
    <citation type="submission" date="2025-08" db="UniProtKB">
        <authorList>
            <consortium name="RefSeq"/>
        </authorList>
    </citation>
    <scope>IDENTIFICATION</scope>
    <source>
        <tissue evidence="8">Total insect</tissue>
    </source>
</reference>
<feature type="transmembrane region" description="Helical" evidence="6">
    <location>
        <begin position="126"/>
        <end position="146"/>
    </location>
</feature>
<dbReference type="GO" id="GO:0005886">
    <property type="term" value="C:plasma membrane"/>
    <property type="evidence" value="ECO:0007669"/>
    <property type="project" value="UniProtKB-SubCell"/>
</dbReference>
<comment type="similarity">
    <text evidence="6">Belongs to the insect chemoreceptor superfamily. Gustatory receptor (GR) family.</text>
</comment>
<evidence type="ECO:0000313" key="7">
    <source>
        <dbReference type="Proteomes" id="UP000515158"/>
    </source>
</evidence>
<protein>
    <recommendedName>
        <fullName evidence="6">Gustatory receptor</fullName>
    </recommendedName>
</protein>
<comment type="subcellular location">
    <subcellularLocation>
        <location evidence="1 6">Cell membrane</location>
        <topology evidence="1 6">Multi-pass membrane protein</topology>
    </subcellularLocation>
</comment>
<feature type="transmembrane region" description="Helical" evidence="6">
    <location>
        <begin position="188"/>
        <end position="211"/>
    </location>
</feature>
<keyword evidence="7" id="KW-1185">Reference proteome</keyword>
<dbReference type="AlphaFoldDB" id="A0A6P8YQ31"/>
<dbReference type="InterPro" id="IPR013604">
    <property type="entry name" value="7TM_chemorcpt"/>
</dbReference>
<evidence type="ECO:0000256" key="2">
    <source>
        <dbReference type="ARBA" id="ARBA00022475"/>
    </source>
</evidence>